<dbReference type="EMBL" id="JAEDXG010000007">
    <property type="protein sequence ID" value="MBH9696654.1"/>
    <property type="molecule type" value="Genomic_DNA"/>
</dbReference>
<evidence type="ECO:0000313" key="6">
    <source>
        <dbReference type="EMBL" id="MBH9696654.1"/>
    </source>
</evidence>
<keyword evidence="4" id="KW-0804">Transcription</keyword>
<protein>
    <submittedName>
        <fullName evidence="6">LysR family transcriptional regulator</fullName>
    </submittedName>
</protein>
<dbReference type="GO" id="GO:0003677">
    <property type="term" value="F:DNA binding"/>
    <property type="evidence" value="ECO:0007669"/>
    <property type="project" value="UniProtKB-KW"/>
</dbReference>
<evidence type="ECO:0000256" key="3">
    <source>
        <dbReference type="ARBA" id="ARBA00023125"/>
    </source>
</evidence>
<dbReference type="SUPFAM" id="SSF53850">
    <property type="entry name" value="Periplasmic binding protein-like II"/>
    <property type="match status" value="1"/>
</dbReference>
<accession>A0A8I1DJ87</accession>
<dbReference type="Pfam" id="PF00126">
    <property type="entry name" value="HTH_1"/>
    <property type="match status" value="1"/>
</dbReference>
<gene>
    <name evidence="6" type="ORF">JAO13_09415</name>
</gene>
<organism evidence="6 7">
    <name type="scientific">Burkholderia cepacia</name>
    <name type="common">Pseudomonas cepacia</name>
    <dbReference type="NCBI Taxonomy" id="292"/>
    <lineage>
        <taxon>Bacteria</taxon>
        <taxon>Pseudomonadati</taxon>
        <taxon>Pseudomonadota</taxon>
        <taxon>Betaproteobacteria</taxon>
        <taxon>Burkholderiales</taxon>
        <taxon>Burkholderiaceae</taxon>
        <taxon>Burkholderia</taxon>
        <taxon>Burkholderia cepacia complex</taxon>
    </lineage>
</organism>
<dbReference type="PANTHER" id="PTHR30419:SF8">
    <property type="entry name" value="NITROGEN ASSIMILATION TRANSCRIPTIONAL ACTIVATOR-RELATED"/>
    <property type="match status" value="1"/>
</dbReference>
<evidence type="ECO:0000256" key="4">
    <source>
        <dbReference type="ARBA" id="ARBA00023163"/>
    </source>
</evidence>
<dbReference type="Gene3D" id="1.10.10.10">
    <property type="entry name" value="Winged helix-like DNA-binding domain superfamily/Winged helix DNA-binding domain"/>
    <property type="match status" value="1"/>
</dbReference>
<comment type="similarity">
    <text evidence="1">Belongs to the LysR transcriptional regulatory family.</text>
</comment>
<dbReference type="GO" id="GO:0003700">
    <property type="term" value="F:DNA-binding transcription factor activity"/>
    <property type="evidence" value="ECO:0007669"/>
    <property type="project" value="InterPro"/>
</dbReference>
<dbReference type="RefSeq" id="WP_124628622.1">
    <property type="nucleotide sequence ID" value="NZ_CADDZZ010000018.1"/>
</dbReference>
<evidence type="ECO:0000256" key="1">
    <source>
        <dbReference type="ARBA" id="ARBA00009437"/>
    </source>
</evidence>
<dbReference type="Pfam" id="PF03466">
    <property type="entry name" value="LysR_substrate"/>
    <property type="match status" value="1"/>
</dbReference>
<dbReference type="GO" id="GO:0005829">
    <property type="term" value="C:cytosol"/>
    <property type="evidence" value="ECO:0007669"/>
    <property type="project" value="TreeGrafter"/>
</dbReference>
<dbReference type="Proteomes" id="UP000645612">
    <property type="component" value="Unassembled WGS sequence"/>
</dbReference>
<evidence type="ECO:0000313" key="7">
    <source>
        <dbReference type="Proteomes" id="UP000645612"/>
    </source>
</evidence>
<dbReference type="PANTHER" id="PTHR30419">
    <property type="entry name" value="HTH-TYPE TRANSCRIPTIONAL REGULATOR YBHD"/>
    <property type="match status" value="1"/>
</dbReference>
<dbReference type="PROSITE" id="PS50931">
    <property type="entry name" value="HTH_LYSR"/>
    <property type="match status" value="1"/>
</dbReference>
<dbReference type="SUPFAM" id="SSF46785">
    <property type="entry name" value="Winged helix' DNA-binding domain"/>
    <property type="match status" value="1"/>
</dbReference>
<reference evidence="6" key="1">
    <citation type="submission" date="2020-12" db="EMBL/GenBank/DDBJ databases">
        <title>Burkholderia cepacia complex in Mexico.</title>
        <authorList>
            <person name="Estrada P."/>
        </authorList>
    </citation>
    <scope>NUCLEOTIDE SEQUENCE</scope>
    <source>
        <strain evidence="6">871</strain>
    </source>
</reference>
<dbReference type="AlphaFoldDB" id="A0A8I1DJ87"/>
<name>A0A8I1DJ87_BURCE</name>
<dbReference type="Gene3D" id="3.40.190.290">
    <property type="match status" value="1"/>
</dbReference>
<evidence type="ECO:0000256" key="2">
    <source>
        <dbReference type="ARBA" id="ARBA00023015"/>
    </source>
</evidence>
<dbReference type="InterPro" id="IPR036388">
    <property type="entry name" value="WH-like_DNA-bd_sf"/>
</dbReference>
<proteinExistence type="inferred from homology"/>
<dbReference type="InterPro" id="IPR036390">
    <property type="entry name" value="WH_DNA-bd_sf"/>
</dbReference>
<sequence length="325" mass="35643">MTPLHHRLKLRHIAIIIEVARQGSLLKAADVLSVSQSAVSKSLAETESIIGAQLFERTPSGMRATSFGQVLVRHGHLILGDVQRAQEELEALRDGDTGAISVGVFLPLGWWGALADCVNAFRAAFPRVRVSLREDAMENMIERLDQDTLDVVIGRLASGHFSDNYQAAKLRDDHPCFVARKEHRLLDGPATLENLLDFPLILPAQPNIVRQQLEFAVREMGMRVKADIVSSHISHLMLRTVGESDALLLVPGCVSTDLADSYGLRPVDCRLPFHLGPLVAVTRADKPPTPALAQFMKVVLAKLGLDRESASQSDADQDAARHIRD</sequence>
<evidence type="ECO:0000259" key="5">
    <source>
        <dbReference type="PROSITE" id="PS50931"/>
    </source>
</evidence>
<keyword evidence="2" id="KW-0805">Transcription regulation</keyword>
<keyword evidence="3" id="KW-0238">DNA-binding</keyword>
<dbReference type="InterPro" id="IPR000847">
    <property type="entry name" value="LysR_HTH_N"/>
</dbReference>
<feature type="domain" description="HTH lysR-type" evidence="5">
    <location>
        <begin position="8"/>
        <end position="65"/>
    </location>
</feature>
<dbReference type="InterPro" id="IPR050950">
    <property type="entry name" value="HTH-type_LysR_regulators"/>
</dbReference>
<comment type="caution">
    <text evidence="6">The sequence shown here is derived from an EMBL/GenBank/DDBJ whole genome shotgun (WGS) entry which is preliminary data.</text>
</comment>
<dbReference type="InterPro" id="IPR005119">
    <property type="entry name" value="LysR_subst-bd"/>
</dbReference>